<feature type="site" description="Activates thiol group during catalysis" evidence="7">
    <location>
        <position position="180"/>
    </location>
</feature>
<feature type="binding site" evidence="6">
    <location>
        <position position="35"/>
    </location>
    <ligand>
        <name>NAD(+)</name>
        <dbReference type="ChEBI" id="CHEBI:57540"/>
    </ligand>
</feature>
<feature type="binding site" evidence="5">
    <location>
        <position position="183"/>
    </location>
    <ligand>
        <name>D-glyceraldehyde 3-phosphate</name>
        <dbReference type="ChEBI" id="CHEBI:59776"/>
    </ligand>
</feature>
<proteinExistence type="inferred from homology"/>
<dbReference type="RefSeq" id="WP_084098377.1">
    <property type="nucleotide sequence ID" value="NZ_FWXK01000002.1"/>
</dbReference>
<evidence type="ECO:0000256" key="4">
    <source>
        <dbReference type="PIRSR" id="PIRSR000149-1"/>
    </source>
</evidence>
<evidence type="ECO:0000313" key="12">
    <source>
        <dbReference type="Proteomes" id="UP000243884"/>
    </source>
</evidence>
<dbReference type="GO" id="GO:0006006">
    <property type="term" value="P:glucose metabolic process"/>
    <property type="evidence" value="ECO:0007669"/>
    <property type="project" value="InterPro"/>
</dbReference>
<keyword evidence="6" id="KW-0520">NAD</keyword>
<dbReference type="SUPFAM" id="SSF51735">
    <property type="entry name" value="NAD(P)-binding Rossmann-fold domains"/>
    <property type="match status" value="1"/>
</dbReference>
<evidence type="ECO:0000256" key="3">
    <source>
        <dbReference type="ARBA" id="ARBA00023002"/>
    </source>
</evidence>
<dbReference type="OrthoDB" id="9803304at2"/>
<evidence type="ECO:0000256" key="7">
    <source>
        <dbReference type="PIRSR" id="PIRSR000149-4"/>
    </source>
</evidence>
<evidence type="ECO:0000313" key="11">
    <source>
        <dbReference type="EMBL" id="SMC34298.1"/>
    </source>
</evidence>
<feature type="binding site" evidence="6">
    <location>
        <position position="317"/>
    </location>
    <ligand>
        <name>NAD(+)</name>
        <dbReference type="ChEBI" id="CHEBI:57540"/>
    </ligand>
</feature>
<dbReference type="CDD" id="cd18126">
    <property type="entry name" value="GAPDH_I_C"/>
    <property type="match status" value="1"/>
</dbReference>
<dbReference type="Gene3D" id="3.40.50.720">
    <property type="entry name" value="NAD(P)-binding Rossmann-like Domain"/>
    <property type="match status" value="1"/>
</dbReference>
<dbReference type="GO" id="GO:0051287">
    <property type="term" value="F:NAD binding"/>
    <property type="evidence" value="ECO:0007669"/>
    <property type="project" value="InterPro"/>
</dbReference>
<protein>
    <recommendedName>
        <fullName evidence="2 9">Glyceraldehyde-3-phosphate dehydrogenase</fullName>
        <ecNumber evidence="9">1.2.1.-</ecNumber>
    </recommendedName>
</protein>
<feature type="binding site" evidence="6">
    <location>
        <begin position="12"/>
        <end position="13"/>
    </location>
    <ligand>
        <name>NAD(+)</name>
        <dbReference type="ChEBI" id="CHEBI:57540"/>
    </ligand>
</feature>
<feature type="active site" description="Nucleophile" evidence="4">
    <location>
        <position position="153"/>
    </location>
</feature>
<dbReference type="NCBIfam" id="TIGR01534">
    <property type="entry name" value="GAPDH-I"/>
    <property type="match status" value="1"/>
</dbReference>
<dbReference type="PANTHER" id="PTHR43148">
    <property type="entry name" value="GLYCERALDEHYDE-3-PHOSPHATE DEHYDROGENASE 2"/>
    <property type="match status" value="1"/>
</dbReference>
<organism evidence="11 12">
    <name type="scientific">Aerococcus suis</name>
    <dbReference type="NCBI Taxonomy" id="371602"/>
    <lineage>
        <taxon>Bacteria</taxon>
        <taxon>Bacillati</taxon>
        <taxon>Bacillota</taxon>
        <taxon>Bacilli</taxon>
        <taxon>Lactobacillales</taxon>
        <taxon>Aerococcaceae</taxon>
        <taxon>Aerococcus</taxon>
    </lineage>
</organism>
<evidence type="ECO:0000256" key="8">
    <source>
        <dbReference type="RuleBase" id="RU000397"/>
    </source>
</evidence>
<dbReference type="InterPro" id="IPR006424">
    <property type="entry name" value="Glyceraldehyde-3-P_DH_1"/>
</dbReference>
<feature type="binding site" evidence="6">
    <location>
        <position position="121"/>
    </location>
    <ligand>
        <name>NAD(+)</name>
        <dbReference type="ChEBI" id="CHEBI:57540"/>
    </ligand>
</feature>
<keyword evidence="12" id="KW-1185">Reference proteome</keyword>
<feature type="domain" description="Glyceraldehyde 3-phosphate dehydrogenase NAD(P) binding" evidence="10">
    <location>
        <begin position="3"/>
        <end position="153"/>
    </location>
</feature>
<evidence type="ECO:0000259" key="10">
    <source>
        <dbReference type="SMART" id="SM00846"/>
    </source>
</evidence>
<dbReference type="PIRSF" id="PIRSF000149">
    <property type="entry name" value="GAP_DH"/>
    <property type="match status" value="1"/>
</dbReference>
<evidence type="ECO:0000256" key="5">
    <source>
        <dbReference type="PIRSR" id="PIRSR000149-2"/>
    </source>
</evidence>
<dbReference type="InterPro" id="IPR020829">
    <property type="entry name" value="GlycerAld_3-P_DH_cat"/>
</dbReference>
<dbReference type="Gene3D" id="3.30.360.10">
    <property type="entry name" value="Dihydrodipicolinate Reductase, domain 2"/>
    <property type="match status" value="1"/>
</dbReference>
<dbReference type="STRING" id="371602.SAMN04487984_0604"/>
<keyword evidence="3 9" id="KW-0560">Oxidoreductase</keyword>
<dbReference type="Proteomes" id="UP000243884">
    <property type="component" value="Unassembled WGS sequence"/>
</dbReference>
<dbReference type="SMART" id="SM00846">
    <property type="entry name" value="Gp_dh_N"/>
    <property type="match status" value="1"/>
</dbReference>
<dbReference type="EC" id="1.2.1.-" evidence="9"/>
<reference evidence="12" key="1">
    <citation type="submission" date="2017-04" db="EMBL/GenBank/DDBJ databases">
        <authorList>
            <person name="Varghese N."/>
            <person name="Submissions S."/>
        </authorList>
    </citation>
    <scope>NUCLEOTIDE SEQUENCE [LARGE SCALE GENOMIC DNA]</scope>
    <source>
        <strain evidence="12">DSM 21500</strain>
    </source>
</reference>
<dbReference type="InterPro" id="IPR020830">
    <property type="entry name" value="GlycerAld_3-P_DH_AS"/>
</dbReference>
<evidence type="ECO:0000256" key="6">
    <source>
        <dbReference type="PIRSR" id="PIRSR000149-3"/>
    </source>
</evidence>
<sequence length="335" mass="35966">MAVKVAINGFGRIGRLALRRILDTNSELEVVAVNDLTDNENLAYLLKYDTAHGRFPYSVELSDNGFVVDGKEIKSYEEKDASKLPWGELDIDIVLECTGFYTSGEKSQAHIDAGAKRVLISAPAKDADTKMVVYGVNEDTISADDKIISAASCTTNSLAPVVKVLQDNFGIKTGNMVTVHAYTATQSTQDSPNAKSFRSGRAAGQNIIPASTGAAKAIGRVVPEVNGLLDGSALRVPTVTGSHTIMYSLLNKNTSVEEINKAMKDASTDSFAYNEDEIVSSDIIGYPSGSIFDATLTEIQEAEDGSQLVKTVAWYDNESGFVGNMVRLLEKFAAL</sequence>
<dbReference type="PROSITE" id="PS00071">
    <property type="entry name" value="GAPDH"/>
    <property type="match status" value="1"/>
</dbReference>
<keyword evidence="6" id="KW-0547">Nucleotide-binding</keyword>
<dbReference type="EMBL" id="FWXK01000002">
    <property type="protein sequence ID" value="SMC34298.1"/>
    <property type="molecule type" value="Genomic_DNA"/>
</dbReference>
<dbReference type="InterPro" id="IPR036291">
    <property type="entry name" value="NAD(P)-bd_dom_sf"/>
</dbReference>
<evidence type="ECO:0000256" key="1">
    <source>
        <dbReference type="ARBA" id="ARBA00007406"/>
    </source>
</evidence>
<feature type="binding site" evidence="5">
    <location>
        <position position="235"/>
    </location>
    <ligand>
        <name>D-glyceraldehyde 3-phosphate</name>
        <dbReference type="ChEBI" id="CHEBI:59776"/>
    </ligand>
</feature>
<name>A0A1W1YEU4_9LACT</name>
<dbReference type="FunFam" id="3.30.360.10:FF:000002">
    <property type="entry name" value="Glyceraldehyde-3-phosphate dehydrogenase"/>
    <property type="match status" value="1"/>
</dbReference>
<accession>A0A1W1YEU4</accession>
<dbReference type="GO" id="GO:0016620">
    <property type="term" value="F:oxidoreductase activity, acting on the aldehyde or oxo group of donors, NAD or NADP as acceptor"/>
    <property type="evidence" value="ECO:0007669"/>
    <property type="project" value="InterPro"/>
</dbReference>
<dbReference type="Pfam" id="PF00044">
    <property type="entry name" value="Gp_dh_N"/>
    <property type="match status" value="1"/>
</dbReference>
<comment type="similarity">
    <text evidence="1 8">Belongs to the glyceraldehyde-3-phosphate dehydrogenase family.</text>
</comment>
<dbReference type="GO" id="GO:0050661">
    <property type="term" value="F:NADP binding"/>
    <property type="evidence" value="ECO:0007669"/>
    <property type="project" value="InterPro"/>
</dbReference>
<dbReference type="Pfam" id="PF02800">
    <property type="entry name" value="Gp_dh_C"/>
    <property type="match status" value="1"/>
</dbReference>
<dbReference type="CDD" id="cd05214">
    <property type="entry name" value="GAPDH_I_N"/>
    <property type="match status" value="1"/>
</dbReference>
<evidence type="ECO:0000256" key="2">
    <source>
        <dbReference type="ARBA" id="ARBA00021022"/>
    </source>
</evidence>
<dbReference type="AlphaFoldDB" id="A0A1W1YEU4"/>
<dbReference type="InterPro" id="IPR020831">
    <property type="entry name" value="GlycerAld/Erythrose_P_DH"/>
</dbReference>
<dbReference type="PRINTS" id="PR00078">
    <property type="entry name" value="G3PDHDRGNASE"/>
</dbReference>
<feature type="binding site" evidence="5">
    <location>
        <begin position="212"/>
        <end position="213"/>
    </location>
    <ligand>
        <name>D-glyceraldehyde 3-phosphate</name>
        <dbReference type="ChEBI" id="CHEBI:59776"/>
    </ligand>
</feature>
<evidence type="ECO:0000256" key="9">
    <source>
        <dbReference type="RuleBase" id="RU361160"/>
    </source>
</evidence>
<dbReference type="SUPFAM" id="SSF55347">
    <property type="entry name" value="Glyceraldehyde-3-phosphate dehydrogenase-like, C-terminal domain"/>
    <property type="match status" value="1"/>
</dbReference>
<feature type="binding site" evidence="5">
    <location>
        <begin position="152"/>
        <end position="154"/>
    </location>
    <ligand>
        <name>D-glyceraldehyde 3-phosphate</name>
        <dbReference type="ChEBI" id="CHEBI:59776"/>
    </ligand>
</feature>
<dbReference type="InterPro" id="IPR020828">
    <property type="entry name" value="GlycerAld_3-P_DH_NAD(P)-bd"/>
</dbReference>
<dbReference type="FunFam" id="3.40.50.720:FF:000001">
    <property type="entry name" value="Glyceraldehyde-3-phosphate dehydrogenase"/>
    <property type="match status" value="1"/>
</dbReference>
<gene>
    <name evidence="11" type="ORF">SAMN04487984_0604</name>
</gene>